<keyword evidence="4" id="KW-0812">Transmembrane</keyword>
<dbReference type="PANTHER" id="PTHR30224">
    <property type="entry name" value="ELECTRON TRANSPORT PROTEIN"/>
    <property type="match status" value="1"/>
</dbReference>
<keyword evidence="4" id="KW-1133">Transmembrane helix</keyword>
<name>A0A848GCK4_9RHOO</name>
<protein>
    <submittedName>
        <fullName evidence="7">4Fe-4S binding protein</fullName>
    </submittedName>
</protein>
<feature type="domain" description="4Fe-4S ferredoxin-type" evidence="6">
    <location>
        <begin position="497"/>
        <end position="542"/>
    </location>
</feature>
<feature type="chain" id="PRO_5032674022" evidence="5">
    <location>
        <begin position="34"/>
        <end position="714"/>
    </location>
</feature>
<gene>
    <name evidence="7" type="ORF">HHL15_24215</name>
</gene>
<feature type="transmembrane region" description="Helical" evidence="4">
    <location>
        <begin position="559"/>
        <end position="576"/>
    </location>
</feature>
<feature type="transmembrane region" description="Helical" evidence="4">
    <location>
        <begin position="451"/>
        <end position="468"/>
    </location>
</feature>
<keyword evidence="3 4" id="KW-0472">Membrane</keyword>
<feature type="signal peptide" evidence="5">
    <location>
        <begin position="1"/>
        <end position="33"/>
    </location>
</feature>
<dbReference type="GO" id="GO:0005886">
    <property type="term" value="C:plasma membrane"/>
    <property type="evidence" value="ECO:0007669"/>
    <property type="project" value="UniProtKB-SubCell"/>
</dbReference>
<evidence type="ECO:0000313" key="8">
    <source>
        <dbReference type="Proteomes" id="UP000580043"/>
    </source>
</evidence>
<comment type="caution">
    <text evidence="7">The sequence shown here is derived from an EMBL/GenBank/DDBJ whole genome shotgun (WGS) entry which is preliminary data.</text>
</comment>
<dbReference type="InterPro" id="IPR052378">
    <property type="entry name" value="NosR_regulator"/>
</dbReference>
<evidence type="ECO:0000259" key="6">
    <source>
        <dbReference type="Pfam" id="PF12801"/>
    </source>
</evidence>
<accession>A0A848GCK4</accession>
<organism evidence="7 8">
    <name type="scientific">Zoogloea dura</name>
    <dbReference type="NCBI Taxonomy" id="2728840"/>
    <lineage>
        <taxon>Bacteria</taxon>
        <taxon>Pseudomonadati</taxon>
        <taxon>Pseudomonadota</taxon>
        <taxon>Betaproteobacteria</taxon>
        <taxon>Rhodocyclales</taxon>
        <taxon>Zoogloeaceae</taxon>
        <taxon>Zoogloea</taxon>
    </lineage>
</organism>
<keyword evidence="2" id="KW-1003">Cell membrane</keyword>
<dbReference type="PANTHER" id="PTHR30224:SF4">
    <property type="entry name" value="ELECTRON TRANSPORT PROTEIN YCCM-RELATED"/>
    <property type="match status" value="1"/>
</dbReference>
<dbReference type="PIRSF" id="PIRSF036354">
    <property type="entry name" value="NosR"/>
    <property type="match status" value="1"/>
</dbReference>
<evidence type="ECO:0000256" key="1">
    <source>
        <dbReference type="ARBA" id="ARBA00004236"/>
    </source>
</evidence>
<dbReference type="InterPro" id="IPR011399">
    <property type="entry name" value="NosR"/>
</dbReference>
<evidence type="ECO:0000256" key="3">
    <source>
        <dbReference type="ARBA" id="ARBA00023136"/>
    </source>
</evidence>
<reference evidence="7 8" key="1">
    <citation type="submission" date="2020-04" db="EMBL/GenBank/DDBJ databases">
        <title>Zoogloea sp. G-4-1-14 isolated from soil.</title>
        <authorList>
            <person name="Dahal R.H."/>
        </authorList>
    </citation>
    <scope>NUCLEOTIDE SEQUENCE [LARGE SCALE GENOMIC DNA]</scope>
    <source>
        <strain evidence="7 8">G-4-1-14</strain>
    </source>
</reference>
<dbReference type="Proteomes" id="UP000580043">
    <property type="component" value="Unassembled WGS sequence"/>
</dbReference>
<dbReference type="Pfam" id="PF12801">
    <property type="entry name" value="Fer4_5"/>
    <property type="match status" value="2"/>
</dbReference>
<dbReference type="GO" id="GO:0045893">
    <property type="term" value="P:positive regulation of DNA-templated transcription"/>
    <property type="evidence" value="ECO:0007669"/>
    <property type="project" value="InterPro"/>
</dbReference>
<feature type="domain" description="4Fe-4S ferredoxin-type" evidence="6">
    <location>
        <begin position="603"/>
        <end position="635"/>
    </location>
</feature>
<dbReference type="InterPro" id="IPR017896">
    <property type="entry name" value="4Fe4S_Fe-S-bd"/>
</dbReference>
<dbReference type="SUPFAM" id="SSF54862">
    <property type="entry name" value="4Fe-4S ferredoxins"/>
    <property type="match status" value="1"/>
</dbReference>
<keyword evidence="5" id="KW-0732">Signal</keyword>
<evidence type="ECO:0000256" key="2">
    <source>
        <dbReference type="ARBA" id="ARBA00022475"/>
    </source>
</evidence>
<sequence>MPRAPVAAARSFCRCIAAGAALLLAALALPAGAGDLDKADLARRFQPPLHVGDKLSDIPAWPITSELEPEAGPVAYAFESIDLAPIPGFEGTPMNLLVSIDRKGNFMDVALIRQHEPVFLSGLGEGPLRDFLAQYANKSLKQEITVSSLYGNTRSGAGGNRVVLDGVSKATASVRIVNQTVLSSALAVARARLGFAAPADKGPLAEVRSDVFEKRSFAELLASGAIGRLHLSNGELEKRFAGSEGAGVDAEALARPDDTCIDLYVAYLNAPTIGRAILGDAGHADLMRRLEPGQHAWWVASAGRDAFIDDGFTRGTVPARLAFSQGGAPVELRDLDLSPLPPDGAPPLNAALVLRVPPMSGVDPASPLRFELSFTRAKGSMLPVLTQRSAHLDYQAPEALFHRPAAPLPDWLLAWQDRATELAIITVALLLLSLVLARPRWMSVSAGRLKLFRLGFLAFTLAYLGWHAQGQLSIVQITGAVKSLAAGAGLKSFLYDPVSLLLIGFTLLSFVLWGRGTFCGWLCPFGALQEFTALLARALRVPELKFPARLGDLLDRGRFVILAALVALAAVAPGWAEKGVEIEPFKTAITVGFDRSAPFVAYAVGLLILGGLYYKFFCRYLCPLGAAMVLGGKLRVLDWLPRRKECGQPCQTCRHRCTYDAIEKSGAIRYDRCFQCLDCVGIYHDDKRCAPIMLMRKRELKGQAGTTSGPAHDR</sequence>
<evidence type="ECO:0000256" key="4">
    <source>
        <dbReference type="SAM" id="Phobius"/>
    </source>
</evidence>
<dbReference type="EMBL" id="JABBGA010000038">
    <property type="protein sequence ID" value="NML28862.1"/>
    <property type="molecule type" value="Genomic_DNA"/>
</dbReference>
<dbReference type="AlphaFoldDB" id="A0A848GCK4"/>
<feature type="transmembrane region" description="Helical" evidence="4">
    <location>
        <begin position="493"/>
        <end position="513"/>
    </location>
</feature>
<comment type="subcellular location">
    <subcellularLocation>
        <location evidence="1">Cell membrane</location>
    </subcellularLocation>
</comment>
<dbReference type="RefSeq" id="WP_169148378.1">
    <property type="nucleotide sequence ID" value="NZ_JABBGA010000038.1"/>
</dbReference>
<evidence type="ECO:0000256" key="5">
    <source>
        <dbReference type="SAM" id="SignalP"/>
    </source>
</evidence>
<keyword evidence="8" id="KW-1185">Reference proteome</keyword>
<proteinExistence type="predicted"/>
<dbReference type="GO" id="GO:0003677">
    <property type="term" value="F:DNA binding"/>
    <property type="evidence" value="ECO:0007669"/>
    <property type="project" value="InterPro"/>
</dbReference>
<feature type="transmembrane region" description="Helical" evidence="4">
    <location>
        <begin position="422"/>
        <end position="439"/>
    </location>
</feature>
<evidence type="ECO:0000313" key="7">
    <source>
        <dbReference type="EMBL" id="NML28862.1"/>
    </source>
</evidence>
<feature type="transmembrane region" description="Helical" evidence="4">
    <location>
        <begin position="596"/>
        <end position="614"/>
    </location>
</feature>